<evidence type="ECO:0000313" key="10">
    <source>
        <dbReference type="EMBL" id="EAA30957.3"/>
    </source>
</evidence>
<dbReference type="InParanoid" id="Q7S5Z8"/>
<dbReference type="VEuPathDB" id="FungiDB:NCU09795"/>
<dbReference type="HOGENOM" id="CLU_1054084_0_0_1"/>
<feature type="transmembrane region" description="Helical" evidence="8">
    <location>
        <begin position="501"/>
        <end position="521"/>
    </location>
</feature>
<dbReference type="EMBL" id="CM002241">
    <property type="protein sequence ID" value="EAA30957.3"/>
    <property type="molecule type" value="Genomic_DNA"/>
</dbReference>
<feature type="domain" description="Major facilitator superfamily (MFS) profile" evidence="9">
    <location>
        <begin position="146"/>
        <end position="597"/>
    </location>
</feature>
<evidence type="ECO:0000256" key="6">
    <source>
        <dbReference type="ARBA" id="ARBA00037968"/>
    </source>
</evidence>
<accession>Q7S5Z8</accession>
<evidence type="ECO:0000256" key="3">
    <source>
        <dbReference type="ARBA" id="ARBA00022692"/>
    </source>
</evidence>
<feature type="transmembrane region" description="Helical" evidence="8">
    <location>
        <begin position="212"/>
        <end position="232"/>
    </location>
</feature>
<dbReference type="InterPro" id="IPR020846">
    <property type="entry name" value="MFS_dom"/>
</dbReference>
<dbReference type="GO" id="GO:0022857">
    <property type="term" value="F:transmembrane transporter activity"/>
    <property type="evidence" value="ECO:0000318"/>
    <property type="project" value="GO_Central"/>
</dbReference>
<keyword evidence="11" id="KW-1185">Reference proteome</keyword>
<dbReference type="RefSeq" id="XP_960193.3">
    <property type="nucleotide sequence ID" value="XM_955100.3"/>
</dbReference>
<evidence type="ECO:0000256" key="7">
    <source>
        <dbReference type="SAM" id="MobiDB-lite"/>
    </source>
</evidence>
<feature type="transmembrane region" description="Helical" evidence="8">
    <location>
        <begin position="306"/>
        <end position="328"/>
    </location>
</feature>
<dbReference type="GO" id="GO:0016020">
    <property type="term" value="C:membrane"/>
    <property type="evidence" value="ECO:0000318"/>
    <property type="project" value="GO_Central"/>
</dbReference>
<comment type="similarity">
    <text evidence="6">Belongs to the major facilitator superfamily. Allantoate permease family.</text>
</comment>
<dbReference type="AlphaFoldDB" id="Q7S5Z8"/>
<keyword evidence="2" id="KW-0813">Transport</keyword>
<organism evidence="10 11">
    <name type="scientific">Neurospora crassa (strain ATCC 24698 / 74-OR23-1A / CBS 708.71 / DSM 1257 / FGSC 987)</name>
    <dbReference type="NCBI Taxonomy" id="367110"/>
    <lineage>
        <taxon>Eukaryota</taxon>
        <taxon>Fungi</taxon>
        <taxon>Dikarya</taxon>
        <taxon>Ascomycota</taxon>
        <taxon>Pezizomycotina</taxon>
        <taxon>Sordariomycetes</taxon>
        <taxon>Sordariomycetidae</taxon>
        <taxon>Sordariales</taxon>
        <taxon>Sordariaceae</taxon>
        <taxon>Neurospora</taxon>
    </lineage>
</organism>
<sequence length="620" mass="70038">MSQDGGHQPLDSLRDGMDASAATNTALENTPLLFDRQSPGYTDLDNSVNTTKNRNSPGPSDSNGCRVISRHGHGAGEEHGDVDEAYHARQPNPRQEQRLNTTSPQASSAKHRLWDIISKRLVFLQRDESERSPLEKDLVRRLDVFLLTFGCISQVIKYLDQTNISSAYVSGMKEDLQLNGNELNYFLTFFSISYCLMLIPSQVIITYVRPSYWLPGLEIGWGLVTALIAFAQNAHQVYALRVLLGLFESSAWPGMMTLFMYWYTPLELAKRMGFYHSCQALGSMMSGALQVAVLESLEGRWGLRGWRWLFIINGLLTLLIGFTGFFLIPDYPRSPNPRCLKAPPQTFSSTSTPFPLRFGWLTPAHIQAAEDRLKRHGRTDSKKITWRAAKRTFRLWISYFIPALYVASVLAPYGYNYFNLFLKELKDKDGRPRWSVEQVNAIPIAGNGVNVVFVWIWAILSDLLQTRWTLLVAQGVIGLIPCIIMSIWTSHPDTTPVSAAYASYFMTYMSLGTAPLIISWLSDILPQDSEARTLIVGYSIAGVYAILTWSQVLIWPASQAPYYHYAWQISIVLWILVIIMCWMLNIIDVRILLPQRLAAKNRASRQGLLSPTETPDAESE</sequence>
<evidence type="ECO:0000256" key="8">
    <source>
        <dbReference type="SAM" id="Phobius"/>
    </source>
</evidence>
<dbReference type="InterPro" id="IPR011701">
    <property type="entry name" value="MFS"/>
</dbReference>
<evidence type="ECO:0000259" key="9">
    <source>
        <dbReference type="PROSITE" id="PS50850"/>
    </source>
</evidence>
<comment type="subcellular location">
    <subcellularLocation>
        <location evidence="1">Membrane</location>
        <topology evidence="1">Multi-pass membrane protein</topology>
    </subcellularLocation>
</comment>
<protein>
    <recommendedName>
        <fullName evidence="9">Major facilitator superfamily (MFS) profile domain-containing protein</fullName>
    </recommendedName>
</protein>
<evidence type="ECO:0000256" key="2">
    <source>
        <dbReference type="ARBA" id="ARBA00022448"/>
    </source>
</evidence>
<dbReference type="Proteomes" id="UP000001805">
    <property type="component" value="Chromosome 5, Linkage Group VI"/>
</dbReference>
<dbReference type="FunFam" id="1.20.1250.20:FF:000065">
    <property type="entry name" value="Putative MFS pantothenate transporter"/>
    <property type="match status" value="1"/>
</dbReference>
<evidence type="ECO:0000313" key="11">
    <source>
        <dbReference type="Proteomes" id="UP000001805"/>
    </source>
</evidence>
<dbReference type="PROSITE" id="PS50850">
    <property type="entry name" value="MFS"/>
    <property type="match status" value="1"/>
</dbReference>
<feature type="transmembrane region" description="Helical" evidence="8">
    <location>
        <begin position="393"/>
        <end position="415"/>
    </location>
</feature>
<feature type="transmembrane region" description="Helical" evidence="8">
    <location>
        <begin position="533"/>
        <end position="554"/>
    </location>
</feature>
<reference evidence="10 11" key="1">
    <citation type="journal article" date="2003" name="Nature">
        <title>The genome sequence of the filamentous fungus Neurospora crassa.</title>
        <authorList>
            <person name="Galagan J.E."/>
            <person name="Calvo S.E."/>
            <person name="Borkovich K.A."/>
            <person name="Selker E.U."/>
            <person name="Read N.D."/>
            <person name="Jaffe D."/>
            <person name="FitzHugh W."/>
            <person name="Ma L.J."/>
            <person name="Smirnov S."/>
            <person name="Purcell S."/>
            <person name="Rehman B."/>
            <person name="Elkins T."/>
            <person name="Engels R."/>
            <person name="Wang S."/>
            <person name="Nielsen C.B."/>
            <person name="Butler J."/>
            <person name="Endrizzi M."/>
            <person name="Qui D."/>
            <person name="Ianakiev P."/>
            <person name="Bell-Pedersen D."/>
            <person name="Nelson M.A."/>
            <person name="Werner-Washburne M."/>
            <person name="Selitrennikoff C.P."/>
            <person name="Kinsey J.A."/>
            <person name="Braun E.L."/>
            <person name="Zelter A."/>
            <person name="Schulte U."/>
            <person name="Kothe G.O."/>
            <person name="Jedd G."/>
            <person name="Mewes W."/>
            <person name="Staben C."/>
            <person name="Marcotte E."/>
            <person name="Greenberg D."/>
            <person name="Roy A."/>
            <person name="Foley K."/>
            <person name="Naylor J."/>
            <person name="Stange-Thomann N."/>
            <person name="Barrett R."/>
            <person name="Gnerre S."/>
            <person name="Kamal M."/>
            <person name="Kamvysselis M."/>
            <person name="Mauceli E."/>
            <person name="Bielke C."/>
            <person name="Rudd S."/>
            <person name="Frishman D."/>
            <person name="Krystofova S."/>
            <person name="Rasmussen C."/>
            <person name="Metzenberg R.L."/>
            <person name="Perkins D.D."/>
            <person name="Kroken S."/>
            <person name="Cogoni C."/>
            <person name="Macino G."/>
            <person name="Catcheside D."/>
            <person name="Li W."/>
            <person name="Pratt R.J."/>
            <person name="Osmani S.A."/>
            <person name="DeSouza C.P."/>
            <person name="Glass L."/>
            <person name="Orbach M.J."/>
            <person name="Berglund J.A."/>
            <person name="Voelker R."/>
            <person name="Yarden O."/>
            <person name="Plamann M."/>
            <person name="Seiler S."/>
            <person name="Dunlap J."/>
            <person name="Radford A."/>
            <person name="Aramayo R."/>
            <person name="Natvig D.O."/>
            <person name="Alex L.A."/>
            <person name="Mannhaupt G."/>
            <person name="Ebbole D.J."/>
            <person name="Freitag M."/>
            <person name="Paulsen I."/>
            <person name="Sachs M.S."/>
            <person name="Lander E.S."/>
            <person name="Nusbaum C."/>
            <person name="Birren B."/>
        </authorList>
    </citation>
    <scope>NUCLEOTIDE SEQUENCE [LARGE SCALE GENOMIC DNA]</scope>
    <source>
        <strain evidence="11">ATCC 24698 / 74-OR23-1A / CBS 708.71 / DSM 1257 / FGSC 987</strain>
    </source>
</reference>
<feature type="transmembrane region" description="Helical" evidence="8">
    <location>
        <begin position="566"/>
        <end position="587"/>
    </location>
</feature>
<evidence type="ECO:0000256" key="1">
    <source>
        <dbReference type="ARBA" id="ARBA00004141"/>
    </source>
</evidence>
<keyword evidence="3 8" id="KW-0812">Transmembrane</keyword>
<dbReference type="GeneID" id="3876341"/>
<feature type="transmembrane region" description="Helical" evidence="8">
    <location>
        <begin position="185"/>
        <end position="205"/>
    </location>
</feature>
<feature type="transmembrane region" description="Helical" evidence="8">
    <location>
        <begin position="468"/>
        <end position="489"/>
    </location>
</feature>
<gene>
    <name evidence="10" type="ORF">NCU09795</name>
</gene>
<proteinExistence type="inferred from homology"/>
<feature type="transmembrane region" description="Helical" evidence="8">
    <location>
        <begin position="441"/>
        <end position="461"/>
    </location>
</feature>
<dbReference type="Gene3D" id="1.20.1250.20">
    <property type="entry name" value="MFS general substrate transporter like domains"/>
    <property type="match status" value="2"/>
</dbReference>
<dbReference type="OrthoDB" id="3639251at2759"/>
<evidence type="ECO:0000256" key="4">
    <source>
        <dbReference type="ARBA" id="ARBA00022989"/>
    </source>
</evidence>
<dbReference type="PANTHER" id="PTHR43791:SF64">
    <property type="entry name" value="MAJOR FACILITATOR SUPERFAMILY (MFS) PROFILE DOMAIN-CONTAINING PROTEIN"/>
    <property type="match status" value="1"/>
</dbReference>
<feature type="transmembrane region" description="Helical" evidence="8">
    <location>
        <begin position="238"/>
        <end position="262"/>
    </location>
</feature>
<dbReference type="KEGG" id="ncr:NCU09795"/>
<dbReference type="PaxDb" id="5141-EFNCRP00000009528"/>
<keyword evidence="4 8" id="KW-1133">Transmembrane helix</keyword>
<name>Q7S5Z8_NEUCR</name>
<dbReference type="Pfam" id="PF07690">
    <property type="entry name" value="MFS_1"/>
    <property type="match status" value="1"/>
</dbReference>
<evidence type="ECO:0000256" key="5">
    <source>
        <dbReference type="ARBA" id="ARBA00023136"/>
    </source>
</evidence>
<dbReference type="PANTHER" id="PTHR43791">
    <property type="entry name" value="PERMEASE-RELATED"/>
    <property type="match status" value="1"/>
</dbReference>
<feature type="region of interest" description="Disordered" evidence="7">
    <location>
        <begin position="1"/>
        <end position="79"/>
    </location>
</feature>
<dbReference type="SUPFAM" id="SSF103473">
    <property type="entry name" value="MFS general substrate transporter"/>
    <property type="match status" value="1"/>
</dbReference>
<dbReference type="InterPro" id="IPR036259">
    <property type="entry name" value="MFS_trans_sf"/>
</dbReference>
<keyword evidence="5 8" id="KW-0472">Membrane</keyword>
<feature type="compositionally biased region" description="Polar residues" evidence="7">
    <location>
        <begin position="44"/>
        <end position="63"/>
    </location>
</feature>